<protein>
    <submittedName>
        <fullName evidence="1">Uncharacterized protein</fullName>
    </submittedName>
</protein>
<proteinExistence type="predicted"/>
<dbReference type="Proteomes" id="UP001295794">
    <property type="component" value="Unassembled WGS sequence"/>
</dbReference>
<dbReference type="AlphaFoldDB" id="A0AAD2HST5"/>
<organism evidence="1 2">
    <name type="scientific">Mycena citricolor</name>
    <dbReference type="NCBI Taxonomy" id="2018698"/>
    <lineage>
        <taxon>Eukaryota</taxon>
        <taxon>Fungi</taxon>
        <taxon>Dikarya</taxon>
        <taxon>Basidiomycota</taxon>
        <taxon>Agaricomycotina</taxon>
        <taxon>Agaricomycetes</taxon>
        <taxon>Agaricomycetidae</taxon>
        <taxon>Agaricales</taxon>
        <taxon>Marasmiineae</taxon>
        <taxon>Mycenaceae</taxon>
        <taxon>Mycena</taxon>
    </lineage>
</organism>
<reference evidence="1" key="1">
    <citation type="submission" date="2023-11" db="EMBL/GenBank/DDBJ databases">
        <authorList>
            <person name="De Vega J J."/>
            <person name="De Vega J J."/>
        </authorList>
    </citation>
    <scope>NUCLEOTIDE SEQUENCE</scope>
</reference>
<keyword evidence="2" id="KW-1185">Reference proteome</keyword>
<name>A0AAD2HST5_9AGAR</name>
<evidence type="ECO:0000313" key="2">
    <source>
        <dbReference type="Proteomes" id="UP001295794"/>
    </source>
</evidence>
<accession>A0AAD2HST5</accession>
<sequence>HPGGGLVRTLVSFSANSGAKTSIFTYCGRDRTIPSGTGHLNRTGTESYWIKIRVPLLQVRYILRDNTSTSGWWEKMRTVDIQ</sequence>
<evidence type="ECO:0000313" key="1">
    <source>
        <dbReference type="EMBL" id="CAK5281205.1"/>
    </source>
</evidence>
<gene>
    <name evidence="1" type="ORF">MYCIT1_LOCUS32150</name>
</gene>
<feature type="non-terminal residue" evidence="1">
    <location>
        <position position="1"/>
    </location>
</feature>
<dbReference type="EMBL" id="CAVNYO010000444">
    <property type="protein sequence ID" value="CAK5281205.1"/>
    <property type="molecule type" value="Genomic_DNA"/>
</dbReference>
<comment type="caution">
    <text evidence="1">The sequence shown here is derived from an EMBL/GenBank/DDBJ whole genome shotgun (WGS) entry which is preliminary data.</text>
</comment>